<evidence type="ECO:0000313" key="2">
    <source>
        <dbReference type="EMBL" id="SET80344.1"/>
    </source>
</evidence>
<feature type="compositionally biased region" description="Basic and acidic residues" evidence="1">
    <location>
        <begin position="1"/>
        <end position="15"/>
    </location>
</feature>
<protein>
    <submittedName>
        <fullName evidence="2">Uncharacterized protein</fullName>
    </submittedName>
</protein>
<dbReference type="Proteomes" id="UP000198618">
    <property type="component" value="Unassembled WGS sequence"/>
</dbReference>
<sequence>MKEEVDFRRTGRTIDSHFQSPKPLPVNRGKSEILNEKGSNLILLI</sequence>
<gene>
    <name evidence="2" type="ORF">SAMN05216389_1309</name>
</gene>
<proteinExistence type="predicted"/>
<dbReference type="EMBL" id="FOHE01000030">
    <property type="protein sequence ID" value="SET80344.1"/>
    <property type="molecule type" value="Genomic_DNA"/>
</dbReference>
<keyword evidence="3" id="KW-1185">Reference proteome</keyword>
<feature type="region of interest" description="Disordered" evidence="1">
    <location>
        <begin position="1"/>
        <end position="30"/>
    </location>
</feature>
<reference evidence="2 3" key="1">
    <citation type="submission" date="2016-10" db="EMBL/GenBank/DDBJ databases">
        <authorList>
            <person name="de Groot N.N."/>
        </authorList>
    </citation>
    <scope>NUCLEOTIDE SEQUENCE [LARGE SCALE GENOMIC DNA]</scope>
    <source>
        <strain evidence="2 3">IBRC-M 10780</strain>
    </source>
</reference>
<evidence type="ECO:0000256" key="1">
    <source>
        <dbReference type="SAM" id="MobiDB-lite"/>
    </source>
</evidence>
<accession>A0A1I0H9E4</accession>
<dbReference type="STRING" id="930131.SAMN05216389_1309"/>
<evidence type="ECO:0000313" key="3">
    <source>
        <dbReference type="Proteomes" id="UP000198618"/>
    </source>
</evidence>
<name>A0A1I0H9E4_9BACI</name>
<dbReference type="AlphaFoldDB" id="A0A1I0H9E4"/>
<organism evidence="2 3">
    <name type="scientific">Oceanobacillus limi</name>
    <dbReference type="NCBI Taxonomy" id="930131"/>
    <lineage>
        <taxon>Bacteria</taxon>
        <taxon>Bacillati</taxon>
        <taxon>Bacillota</taxon>
        <taxon>Bacilli</taxon>
        <taxon>Bacillales</taxon>
        <taxon>Bacillaceae</taxon>
        <taxon>Oceanobacillus</taxon>
    </lineage>
</organism>